<accession>A0A6C0IZR1</accession>
<protein>
    <submittedName>
        <fullName evidence="3">Uncharacterized protein</fullName>
    </submittedName>
</protein>
<keyword evidence="2" id="KW-1133">Transmembrane helix</keyword>
<dbReference type="EMBL" id="MN740297">
    <property type="protein sequence ID" value="QHT98828.1"/>
    <property type="molecule type" value="Genomic_DNA"/>
</dbReference>
<sequence>MKLLISISSFLLGYFIFLTFYTTYKNIEKFSSKEDDIAIIKDDIEIIPKDDKNNDPLNNELELPNKSDILMFLSSYNNNVINEKFKWYSEFNKADSETLNKGSYFSFNNIIQFKPFLLNEKILGANINNIELSGPNAEYFSNNIDDNNVLKHFTIMFHIKINKLSEKNTLYEMICNTTTKYDTDKEEEIYIPNSVYIKLNRIKDDIYNIVINIGSKNYIIEDINDNIFNSDITFMSLKLDNKKIVFILNENIYNFDYDSYDLITSNQPVIINKKGNIDGVFYNFGYYNDSLTMSDINKYKKYINFYIYGANKIISEKNELSSELNVLKNKYNESMIDNKKLLENLQKYVDNNK</sequence>
<organism evidence="3">
    <name type="scientific">viral metagenome</name>
    <dbReference type="NCBI Taxonomy" id="1070528"/>
    <lineage>
        <taxon>unclassified sequences</taxon>
        <taxon>metagenomes</taxon>
        <taxon>organismal metagenomes</taxon>
    </lineage>
</organism>
<evidence type="ECO:0000256" key="2">
    <source>
        <dbReference type="SAM" id="Phobius"/>
    </source>
</evidence>
<evidence type="ECO:0000256" key="1">
    <source>
        <dbReference type="SAM" id="Coils"/>
    </source>
</evidence>
<keyword evidence="2" id="KW-0472">Membrane</keyword>
<keyword evidence="1" id="KW-0175">Coiled coil</keyword>
<evidence type="ECO:0000313" key="3">
    <source>
        <dbReference type="EMBL" id="QHT98828.1"/>
    </source>
</evidence>
<feature type="coiled-coil region" evidence="1">
    <location>
        <begin position="310"/>
        <end position="344"/>
    </location>
</feature>
<keyword evidence="2" id="KW-0812">Transmembrane</keyword>
<reference evidence="3" key="1">
    <citation type="journal article" date="2020" name="Nature">
        <title>Giant virus diversity and host interactions through global metagenomics.</title>
        <authorList>
            <person name="Schulz F."/>
            <person name="Roux S."/>
            <person name="Paez-Espino D."/>
            <person name="Jungbluth S."/>
            <person name="Walsh D.A."/>
            <person name="Denef V.J."/>
            <person name="McMahon K.D."/>
            <person name="Konstantinidis K.T."/>
            <person name="Eloe-Fadrosh E.A."/>
            <person name="Kyrpides N.C."/>
            <person name="Woyke T."/>
        </authorList>
    </citation>
    <scope>NUCLEOTIDE SEQUENCE</scope>
    <source>
        <strain evidence="3">GVMAG-M-3300025695-21</strain>
    </source>
</reference>
<proteinExistence type="predicted"/>
<dbReference type="AlphaFoldDB" id="A0A6C0IZR1"/>
<name>A0A6C0IZR1_9ZZZZ</name>
<feature type="transmembrane region" description="Helical" evidence="2">
    <location>
        <begin position="6"/>
        <end position="24"/>
    </location>
</feature>